<dbReference type="GO" id="GO:0016747">
    <property type="term" value="F:acyltransferase activity, transferring groups other than amino-acyl groups"/>
    <property type="evidence" value="ECO:0007669"/>
    <property type="project" value="InterPro"/>
</dbReference>
<dbReference type="Gene3D" id="3.40.50.2000">
    <property type="entry name" value="Glycogen Phosphorylase B"/>
    <property type="match status" value="1"/>
</dbReference>
<dbReference type="SUPFAM" id="SSF53756">
    <property type="entry name" value="UDP-Glycosyltransferase/glycogen phosphorylase"/>
    <property type="match status" value="1"/>
</dbReference>
<evidence type="ECO:0000313" key="2">
    <source>
        <dbReference type="EMBL" id="PLX15434.1"/>
    </source>
</evidence>
<sequence length="466" mass="53985">MRVLILTEAGENIGYGHVSRCLSLHEEFLKKDHISKIIVRGKDIRQNTAIKNVYFQNWPENVTDDNDVVIIDSYNCDKKYYEDIIKYFSCVAFDDFNRIDYPKDCIIINPAGKKEDYKNNVLISGFEFFTLKSCFHIKEQKKINQNISRILLMPGSGISEESLLLILKELREDFEIDLVLSKPIDKIPENINTYKDISSKEIKRLMQKDDICITAAGQTLIEALSVGIPCITIKTAENQQNNIVLMIDKDLIINIGSPSFENINKIKEIVDKMDLIWRKEVSKRSLDLIDGKGSKRIIKAILRDVLYKNINIRKAESDDCKKVFDLANEKSVRENSYNSDLIIFEEHKIWYDKKIKDKDEIFLLGFYKDHLVGQVRFSKQEKNVIVGISISPQFRGMNAASLILSLGEKILKEEFKEIENIYAYVKNTNKASIGIFKKNGYDFNKDLEIEGTRSQLWIKRFNKDND</sequence>
<dbReference type="Proteomes" id="UP000234857">
    <property type="component" value="Unassembled WGS sequence"/>
</dbReference>
<feature type="domain" description="N-acetyltransferase" evidence="1">
    <location>
        <begin position="310"/>
        <end position="462"/>
    </location>
</feature>
<accession>A0A2N5Z9Z6</accession>
<protein>
    <recommendedName>
        <fullName evidence="1">N-acetyltransferase domain-containing protein</fullName>
    </recommendedName>
</protein>
<dbReference type="InterPro" id="IPR000182">
    <property type="entry name" value="GNAT_dom"/>
</dbReference>
<dbReference type="PROSITE" id="PS51186">
    <property type="entry name" value="GNAT"/>
    <property type="match status" value="1"/>
</dbReference>
<reference evidence="2 3" key="1">
    <citation type="submission" date="2017-11" db="EMBL/GenBank/DDBJ databases">
        <title>Genome-resolved metagenomics identifies genetic mobility, metabolic interactions, and unexpected diversity in perchlorate-reducing communities.</title>
        <authorList>
            <person name="Barnum T.P."/>
            <person name="Figueroa I.A."/>
            <person name="Carlstrom C.I."/>
            <person name="Lucas L.N."/>
            <person name="Engelbrektson A.L."/>
            <person name="Coates J.D."/>
        </authorList>
    </citation>
    <scope>NUCLEOTIDE SEQUENCE [LARGE SCALE GENOMIC DNA]</scope>
    <source>
        <strain evidence="2">BM706</strain>
    </source>
</reference>
<dbReference type="InterPro" id="IPR016181">
    <property type="entry name" value="Acyl_CoA_acyltransferase"/>
</dbReference>
<dbReference type="EMBL" id="PKTG01000139">
    <property type="protein sequence ID" value="PLX15434.1"/>
    <property type="molecule type" value="Genomic_DNA"/>
</dbReference>
<dbReference type="AlphaFoldDB" id="A0A2N5Z9Z6"/>
<name>A0A2N5Z9Z6_MUIH1</name>
<proteinExistence type="predicted"/>
<evidence type="ECO:0000313" key="3">
    <source>
        <dbReference type="Proteomes" id="UP000234857"/>
    </source>
</evidence>
<comment type="caution">
    <text evidence="2">The sequence shown here is derived from an EMBL/GenBank/DDBJ whole genome shotgun (WGS) entry which is preliminary data.</text>
</comment>
<dbReference type="Pfam" id="PF00583">
    <property type="entry name" value="Acetyltransf_1"/>
    <property type="match status" value="1"/>
</dbReference>
<dbReference type="SUPFAM" id="SSF55729">
    <property type="entry name" value="Acyl-CoA N-acyltransferases (Nat)"/>
    <property type="match status" value="1"/>
</dbReference>
<gene>
    <name evidence="2" type="ORF">C0601_12940</name>
</gene>
<organism evidence="2 3">
    <name type="scientific">Muiribacterium halophilum</name>
    <dbReference type="NCBI Taxonomy" id="2053465"/>
    <lineage>
        <taxon>Bacteria</taxon>
        <taxon>Candidatus Muiribacteriota</taxon>
        <taxon>Candidatus Muiribacteriia</taxon>
        <taxon>Candidatus Muiribacteriales</taxon>
        <taxon>Candidatus Muiribacteriaceae</taxon>
        <taxon>Candidatus Muiribacterium</taxon>
    </lineage>
</organism>
<evidence type="ECO:0000259" key="1">
    <source>
        <dbReference type="PROSITE" id="PS51186"/>
    </source>
</evidence>
<dbReference type="Gene3D" id="3.40.50.11190">
    <property type="match status" value="1"/>
</dbReference>
<dbReference type="Gene3D" id="3.40.630.30">
    <property type="match status" value="1"/>
</dbReference>